<dbReference type="EMBL" id="DRTV01000041">
    <property type="protein sequence ID" value="HHF57893.1"/>
    <property type="molecule type" value="Genomic_DNA"/>
</dbReference>
<sequence>MITREENITQEVIVEYERRLLERHLSGKNSKFSIYIWSKDYRDVPDTDNLKLVILKDSKPGKIFIEKHGENPRVYRNTMIFLSIDSNQQENFYKFIRRVLALKSIDMDKKLSLTDSQKKEIKNKIKSSEERTYEEIRKYYRKVFVPSKEDFKEIDLGVPTFGGESYIDNEIYGRLRSEGELLEKLSPAVIKEKYLAAKEYVETKKILDAFMKTPGEMRIVSSDVLKDSIKEGIEKGLFGLGYIEDGTPKCKYFKESVSPELVDNEIIINPDLCVEETTEVEKGETEKPISLSPPTEETMKVENKEQPAYKEYKRIHLKLNTPLGRISDIVRIANYLKKLFSECAVKIEISAQNGSIQVTDYENKIEEALRQAGVEIEEEIKE</sequence>
<gene>
    <name evidence="1" type="ORF">ENL41_00535</name>
</gene>
<proteinExistence type="predicted"/>
<dbReference type="AlphaFoldDB" id="A0A7C5I3G5"/>
<protein>
    <submittedName>
        <fullName evidence="1">Uncharacterized protein</fullName>
    </submittedName>
</protein>
<evidence type="ECO:0000313" key="1">
    <source>
        <dbReference type="EMBL" id="HHF57893.1"/>
    </source>
</evidence>
<accession>A0A7C5I3G5</accession>
<dbReference type="Proteomes" id="UP000886014">
    <property type="component" value="Unassembled WGS sequence"/>
</dbReference>
<comment type="caution">
    <text evidence="1">The sequence shown here is derived from an EMBL/GenBank/DDBJ whole genome shotgun (WGS) entry which is preliminary data.</text>
</comment>
<organism evidence="1">
    <name type="scientific">candidate division WOR-3 bacterium</name>
    <dbReference type="NCBI Taxonomy" id="2052148"/>
    <lineage>
        <taxon>Bacteria</taxon>
        <taxon>Bacteria division WOR-3</taxon>
    </lineage>
</organism>
<name>A0A7C5I3G5_UNCW3</name>
<reference evidence="1" key="1">
    <citation type="journal article" date="2020" name="mSystems">
        <title>Genome- and Community-Level Interaction Insights into Carbon Utilization and Element Cycling Functions of Hydrothermarchaeota in Hydrothermal Sediment.</title>
        <authorList>
            <person name="Zhou Z."/>
            <person name="Liu Y."/>
            <person name="Xu W."/>
            <person name="Pan J."/>
            <person name="Luo Z.H."/>
            <person name="Li M."/>
        </authorList>
    </citation>
    <scope>NUCLEOTIDE SEQUENCE [LARGE SCALE GENOMIC DNA]</scope>
    <source>
        <strain evidence="1">HyVt-94</strain>
    </source>
</reference>